<dbReference type="InterPro" id="IPR000944">
    <property type="entry name" value="Tscrpt_reg_Rrf2"/>
</dbReference>
<dbReference type="Proteomes" id="UP001589691">
    <property type="component" value="Unassembled WGS sequence"/>
</dbReference>
<dbReference type="InterPro" id="IPR036388">
    <property type="entry name" value="WH-like_DNA-bd_sf"/>
</dbReference>
<gene>
    <name evidence="1" type="ORF">ACFFLI_06920</name>
</gene>
<dbReference type="PANTHER" id="PTHR33221">
    <property type="entry name" value="WINGED HELIX-TURN-HELIX TRANSCRIPTIONAL REGULATOR, RRF2 FAMILY"/>
    <property type="match status" value="1"/>
</dbReference>
<dbReference type="PROSITE" id="PS51197">
    <property type="entry name" value="HTH_RRF2_2"/>
    <property type="match status" value="1"/>
</dbReference>
<dbReference type="Pfam" id="PF02082">
    <property type="entry name" value="Rrf2"/>
    <property type="match status" value="1"/>
</dbReference>
<dbReference type="SUPFAM" id="SSF46785">
    <property type="entry name" value="Winged helix' DNA-binding domain"/>
    <property type="match status" value="1"/>
</dbReference>
<evidence type="ECO:0000313" key="1">
    <source>
        <dbReference type="EMBL" id="MFB9769593.1"/>
    </source>
</evidence>
<dbReference type="Gene3D" id="1.10.10.10">
    <property type="entry name" value="Winged helix-like DNA-binding domain superfamily/Winged helix DNA-binding domain"/>
    <property type="match status" value="1"/>
</dbReference>
<keyword evidence="2" id="KW-1185">Reference proteome</keyword>
<dbReference type="EMBL" id="JBHLZY010000018">
    <property type="protein sequence ID" value="MFB9769593.1"/>
    <property type="molecule type" value="Genomic_DNA"/>
</dbReference>
<reference evidence="1 2" key="1">
    <citation type="submission" date="2024-09" db="EMBL/GenBank/DDBJ databases">
        <authorList>
            <person name="Sun Q."/>
            <person name="Mori K."/>
        </authorList>
    </citation>
    <scope>NUCLEOTIDE SEQUENCE [LARGE SCALE GENOMIC DNA]</scope>
    <source>
        <strain evidence="1 2">TBRC 4576</strain>
    </source>
</reference>
<accession>A0ABV5WUB7</accession>
<protein>
    <submittedName>
        <fullName evidence="1">RrF2 family transcriptional regulator</fullName>
    </submittedName>
</protein>
<dbReference type="RefSeq" id="WP_137643003.1">
    <property type="nucleotide sequence ID" value="NZ_BJEA01000012.1"/>
</dbReference>
<evidence type="ECO:0000313" key="2">
    <source>
        <dbReference type="Proteomes" id="UP001589691"/>
    </source>
</evidence>
<sequence length="166" mass="18575">MKLDFSVAVHSLLYLDTHRSEKVSSRELAQSLQLNPVMIRNILSVLHKHGYLIGTVGKNGGYQLEKPLAAINLGELYDLTIPPTMSYARFITGPSKTAQQADHSPIAANISETLTDLFTVADRQYRAYYHQFTMADLQADLRHHGRFLRRAARHPGAVQADDSESN</sequence>
<name>A0ABV5WUB7_9LACO</name>
<organism evidence="1 2">
    <name type="scientific">Lactiplantibacillus modestisalitolerans</name>
    <dbReference type="NCBI Taxonomy" id="1457219"/>
    <lineage>
        <taxon>Bacteria</taxon>
        <taxon>Bacillati</taxon>
        <taxon>Bacillota</taxon>
        <taxon>Bacilli</taxon>
        <taxon>Lactobacillales</taxon>
        <taxon>Lactobacillaceae</taxon>
        <taxon>Lactiplantibacillus</taxon>
    </lineage>
</organism>
<dbReference type="PANTHER" id="PTHR33221:SF15">
    <property type="entry name" value="HTH-TYPE TRANSCRIPTIONAL REGULATOR YWGB-RELATED"/>
    <property type="match status" value="1"/>
</dbReference>
<comment type="caution">
    <text evidence="1">The sequence shown here is derived from an EMBL/GenBank/DDBJ whole genome shotgun (WGS) entry which is preliminary data.</text>
</comment>
<proteinExistence type="predicted"/>
<dbReference type="InterPro" id="IPR036390">
    <property type="entry name" value="WH_DNA-bd_sf"/>
</dbReference>